<feature type="compositionally biased region" description="Basic and acidic residues" evidence="1">
    <location>
        <begin position="24"/>
        <end position="34"/>
    </location>
</feature>
<dbReference type="EMBL" id="UINC01011569">
    <property type="protein sequence ID" value="SVA50968.1"/>
    <property type="molecule type" value="Genomic_DNA"/>
</dbReference>
<keyword evidence="2" id="KW-1133">Transmembrane helix</keyword>
<evidence type="ECO:0000256" key="2">
    <source>
        <dbReference type="SAM" id="Phobius"/>
    </source>
</evidence>
<feature type="region of interest" description="Disordered" evidence="1">
    <location>
        <begin position="12"/>
        <end position="34"/>
    </location>
</feature>
<organism evidence="3">
    <name type="scientific">marine metagenome</name>
    <dbReference type="NCBI Taxonomy" id="408172"/>
    <lineage>
        <taxon>unclassified sequences</taxon>
        <taxon>metagenomes</taxon>
        <taxon>ecological metagenomes</taxon>
    </lineage>
</organism>
<accession>A0A381WFX5</accession>
<proteinExistence type="predicted"/>
<reference evidence="3" key="1">
    <citation type="submission" date="2018-05" db="EMBL/GenBank/DDBJ databases">
        <authorList>
            <person name="Lanie J.A."/>
            <person name="Ng W.-L."/>
            <person name="Kazmierczak K.M."/>
            <person name="Andrzejewski T.M."/>
            <person name="Davidsen T.M."/>
            <person name="Wayne K.J."/>
            <person name="Tettelin H."/>
            <person name="Glass J.I."/>
            <person name="Rusch D."/>
            <person name="Podicherti R."/>
            <person name="Tsui H.-C.T."/>
            <person name="Winkler M.E."/>
        </authorList>
    </citation>
    <scope>NUCLEOTIDE SEQUENCE</scope>
</reference>
<feature type="compositionally biased region" description="Acidic residues" evidence="1">
    <location>
        <begin position="14"/>
        <end position="23"/>
    </location>
</feature>
<dbReference type="AlphaFoldDB" id="A0A381WFX5"/>
<feature type="transmembrane region" description="Helical" evidence="2">
    <location>
        <begin position="44"/>
        <end position="67"/>
    </location>
</feature>
<protein>
    <submittedName>
        <fullName evidence="3">Uncharacterized protein</fullName>
    </submittedName>
</protein>
<evidence type="ECO:0000313" key="3">
    <source>
        <dbReference type="EMBL" id="SVA50968.1"/>
    </source>
</evidence>
<gene>
    <name evidence="3" type="ORF">METZ01_LOCUS103822</name>
</gene>
<evidence type="ECO:0000256" key="1">
    <source>
        <dbReference type="SAM" id="MobiDB-lite"/>
    </source>
</evidence>
<keyword evidence="2" id="KW-0812">Transmembrane</keyword>
<keyword evidence="2" id="KW-0472">Membrane</keyword>
<sequence length="68" mass="7551">MLLTTAVIAQDSLDTGDDDDSYIDPDRTSDLFQPDKRVESPRTYMFGIGYGLHPIIILAPALSAGMYW</sequence>
<feature type="non-terminal residue" evidence="3">
    <location>
        <position position="68"/>
    </location>
</feature>
<name>A0A381WFX5_9ZZZZ</name>